<organism evidence="1 2">
    <name type="scientific">Hymenobacter glaciei</name>
    <dbReference type="NCBI Taxonomy" id="877209"/>
    <lineage>
        <taxon>Bacteria</taxon>
        <taxon>Pseudomonadati</taxon>
        <taxon>Bacteroidota</taxon>
        <taxon>Cytophagia</taxon>
        <taxon>Cytophagales</taxon>
        <taxon>Hymenobacteraceae</taxon>
        <taxon>Hymenobacter</taxon>
    </lineage>
</organism>
<dbReference type="SUPFAM" id="SSF52833">
    <property type="entry name" value="Thioredoxin-like"/>
    <property type="match status" value="1"/>
</dbReference>
<reference evidence="2" key="1">
    <citation type="journal article" date="2019" name="Int. J. Syst. Evol. Microbiol.">
        <title>The Global Catalogue of Microorganisms (GCM) 10K type strain sequencing project: providing services to taxonomists for standard genome sequencing and annotation.</title>
        <authorList>
            <consortium name="The Broad Institute Genomics Platform"/>
            <consortium name="The Broad Institute Genome Sequencing Center for Infectious Disease"/>
            <person name="Wu L."/>
            <person name="Ma J."/>
        </authorList>
    </citation>
    <scope>NUCLEOTIDE SEQUENCE [LARGE SCALE GENOMIC DNA]</scope>
    <source>
        <strain evidence="2">JCM 17225</strain>
    </source>
</reference>
<sequence>MATARPSAWLPATEAAVLLALLAVPGPTRLGPSVSSEALTELQLQLGSAVRVLRIDATTHPSVVSSFHATDLPCFVLLHHGIELWRACRLPDAETILLVLRKLAPMALTPD</sequence>
<gene>
    <name evidence="1" type="ORF">GCM10022409_47140</name>
</gene>
<evidence type="ECO:0000313" key="2">
    <source>
        <dbReference type="Proteomes" id="UP001501469"/>
    </source>
</evidence>
<accession>A0ABP7UWP7</accession>
<comment type="caution">
    <text evidence="1">The sequence shown here is derived from an EMBL/GenBank/DDBJ whole genome shotgun (WGS) entry which is preliminary data.</text>
</comment>
<evidence type="ECO:0000313" key="1">
    <source>
        <dbReference type="EMBL" id="GAA4054627.1"/>
    </source>
</evidence>
<keyword evidence="2" id="KW-1185">Reference proteome</keyword>
<protein>
    <recommendedName>
        <fullName evidence="3">Thioredoxin</fullName>
    </recommendedName>
</protein>
<proteinExistence type="predicted"/>
<dbReference type="EMBL" id="BAABDK010000035">
    <property type="protein sequence ID" value="GAA4054627.1"/>
    <property type="molecule type" value="Genomic_DNA"/>
</dbReference>
<evidence type="ECO:0008006" key="3">
    <source>
        <dbReference type="Google" id="ProtNLM"/>
    </source>
</evidence>
<dbReference type="Proteomes" id="UP001501469">
    <property type="component" value="Unassembled WGS sequence"/>
</dbReference>
<dbReference type="InterPro" id="IPR036249">
    <property type="entry name" value="Thioredoxin-like_sf"/>
</dbReference>
<name>A0ABP7UWP7_9BACT</name>
<dbReference type="RefSeq" id="WP_345059542.1">
    <property type="nucleotide sequence ID" value="NZ_BAABDK010000035.1"/>
</dbReference>